<comment type="caution">
    <text evidence="1">The sequence shown here is derived from an EMBL/GenBank/DDBJ whole genome shotgun (WGS) entry which is preliminary data.</text>
</comment>
<dbReference type="Proteomes" id="UP000663891">
    <property type="component" value="Unassembled WGS sequence"/>
</dbReference>
<dbReference type="AlphaFoldDB" id="A0A815PDJ9"/>
<proteinExistence type="predicted"/>
<gene>
    <name evidence="2" type="ORF">OKA104_LOCUS32362</name>
    <name evidence="1" type="ORF">VCS650_LOCUS39286</name>
</gene>
<evidence type="ECO:0000313" key="1">
    <source>
        <dbReference type="EMBL" id="CAF1447788.1"/>
    </source>
</evidence>
<name>A0A815PDJ9_9BILA</name>
<dbReference type="EMBL" id="CAJNON010001279">
    <property type="protein sequence ID" value="CAF1447788.1"/>
    <property type="molecule type" value="Genomic_DNA"/>
</dbReference>
<dbReference type="EMBL" id="CAJOAY010003871">
    <property type="protein sequence ID" value="CAF4044022.1"/>
    <property type="molecule type" value="Genomic_DNA"/>
</dbReference>
<protein>
    <submittedName>
        <fullName evidence="1">Uncharacterized protein</fullName>
    </submittedName>
</protein>
<accession>A0A815PDJ9</accession>
<sequence>MSNKQLSVVDSVSVPQQQQQQLLTAPLEKKLDVEQLQKAHDSIDKSCIGDNKLIHQGKSEDQTMHWTDVEAVYYVEIEEEEIDKENIQMLNAVTQIRTTISTPDIDDNQ</sequence>
<reference evidence="1" key="1">
    <citation type="submission" date="2021-02" db="EMBL/GenBank/DDBJ databases">
        <authorList>
            <person name="Nowell W R."/>
        </authorList>
    </citation>
    <scope>NUCLEOTIDE SEQUENCE</scope>
</reference>
<dbReference type="OrthoDB" id="10415424at2759"/>
<organism evidence="1 3">
    <name type="scientific">Adineta steineri</name>
    <dbReference type="NCBI Taxonomy" id="433720"/>
    <lineage>
        <taxon>Eukaryota</taxon>
        <taxon>Metazoa</taxon>
        <taxon>Spiralia</taxon>
        <taxon>Gnathifera</taxon>
        <taxon>Rotifera</taxon>
        <taxon>Eurotatoria</taxon>
        <taxon>Bdelloidea</taxon>
        <taxon>Adinetida</taxon>
        <taxon>Adinetidae</taxon>
        <taxon>Adineta</taxon>
    </lineage>
</organism>
<evidence type="ECO:0000313" key="3">
    <source>
        <dbReference type="Proteomes" id="UP000663891"/>
    </source>
</evidence>
<evidence type="ECO:0000313" key="2">
    <source>
        <dbReference type="EMBL" id="CAF4044022.1"/>
    </source>
</evidence>
<dbReference type="Proteomes" id="UP000663881">
    <property type="component" value="Unassembled WGS sequence"/>
</dbReference>